<dbReference type="RefSeq" id="XP_074207119.1">
    <property type="nucleotide sequence ID" value="XM_074351018.1"/>
</dbReference>
<evidence type="ECO:0000313" key="1">
    <source>
        <dbReference type="Proteomes" id="UP001732780"/>
    </source>
</evidence>
<proteinExistence type="predicted"/>
<keyword evidence="1" id="KW-1185">Reference proteome</keyword>
<sequence length="311" mass="33657">MITWSQWWPWRWARGGRAKAGGITACSSNKDTVGEMGMTVGQACAGHLSPAADPGRAMKMLLLTGLGALFFAYYWDDNFNPGELPELRATNFVGAAQSDRQQGLPGGGVLVARPRAHLLLQPLLGGQVRSGQLLWLSPAGAGRAGRECGYHHVRPGPPGSRLSRGGCQGRHEGQGGSRAQGSSGCDPRRRHTCLWRLLPMALPPALPASRLAALPEGLVHPPGSQHHGPRCCLSSEDFPANYPGARTHTKTPLREWRRSRRKSSRQKSKTETNYQHLKTIRTPCATVDSLPGILPGTWKTTPQPSQLSLKI</sequence>
<gene>
    <name evidence="2" type="primary">HSD11B1L</name>
</gene>
<reference evidence="2" key="1">
    <citation type="submission" date="2025-08" db="UniProtKB">
        <authorList>
            <consortium name="RefSeq"/>
        </authorList>
    </citation>
    <scope>IDENTIFICATION</scope>
    <source>
        <tissue evidence="2">Blood</tissue>
    </source>
</reference>
<dbReference type="Proteomes" id="UP001732780">
    <property type="component" value="Chromosome 22"/>
</dbReference>
<accession>A0AC58PAQ4</accession>
<evidence type="ECO:0000313" key="2">
    <source>
        <dbReference type="RefSeq" id="XP_074207119.1"/>
    </source>
</evidence>
<name>A0AC58PAQ4_CAMBA</name>
<organism evidence="1 2">
    <name type="scientific">Camelus bactrianus</name>
    <name type="common">Bactrian camel</name>
    <dbReference type="NCBI Taxonomy" id="9837"/>
    <lineage>
        <taxon>Eukaryota</taxon>
        <taxon>Metazoa</taxon>
        <taxon>Chordata</taxon>
        <taxon>Craniata</taxon>
        <taxon>Vertebrata</taxon>
        <taxon>Euteleostomi</taxon>
        <taxon>Mammalia</taxon>
        <taxon>Eutheria</taxon>
        <taxon>Laurasiatheria</taxon>
        <taxon>Artiodactyla</taxon>
        <taxon>Tylopoda</taxon>
        <taxon>Camelidae</taxon>
        <taxon>Camelus</taxon>
    </lineage>
</organism>
<protein>
    <submittedName>
        <fullName evidence="2">Hydroxysteroid 11-beta-dehydrogenase 1-like protein isoform X4</fullName>
    </submittedName>
</protein>